<keyword evidence="6" id="KW-0333">Golgi apparatus</keyword>
<dbReference type="PANTHER" id="PTHR13302:SF8">
    <property type="entry name" value="CONSERVED OLIGOMERIC GOLGI COMPLEX SUBUNIT 3"/>
    <property type="match status" value="1"/>
</dbReference>
<dbReference type="EMBL" id="OU015569">
    <property type="protein sequence ID" value="CAG5095516.1"/>
    <property type="molecule type" value="Genomic_DNA"/>
</dbReference>
<feature type="compositionally biased region" description="Basic and acidic residues" evidence="10">
    <location>
        <begin position="786"/>
        <end position="810"/>
    </location>
</feature>
<feature type="region of interest" description="Disordered" evidence="10">
    <location>
        <begin position="1056"/>
        <end position="1083"/>
    </location>
</feature>
<comment type="similarity">
    <text evidence="2">Belongs to the COG3 family.</text>
</comment>
<dbReference type="InterPro" id="IPR048320">
    <property type="entry name" value="COG3_N"/>
</dbReference>
<evidence type="ECO:0000256" key="7">
    <source>
        <dbReference type="ARBA" id="ARBA00023136"/>
    </source>
</evidence>
<evidence type="ECO:0000256" key="2">
    <source>
        <dbReference type="ARBA" id="ARBA00009936"/>
    </source>
</evidence>
<feature type="region of interest" description="Disordered" evidence="10">
    <location>
        <begin position="857"/>
        <end position="906"/>
    </location>
</feature>
<evidence type="ECO:0000259" key="12">
    <source>
        <dbReference type="Pfam" id="PF20671"/>
    </source>
</evidence>
<dbReference type="PANTHER" id="PTHR13302">
    <property type="entry name" value="CONSERVED OLIGOMERIC GOLGI COMPLEX COMPONENT 3"/>
    <property type="match status" value="1"/>
</dbReference>
<evidence type="ECO:0000256" key="3">
    <source>
        <dbReference type="ARBA" id="ARBA00020976"/>
    </source>
</evidence>
<feature type="compositionally biased region" description="Acidic residues" evidence="10">
    <location>
        <begin position="811"/>
        <end position="828"/>
    </location>
</feature>
<proteinExistence type="inferred from homology"/>
<keyword evidence="7" id="KW-0472">Membrane</keyword>
<keyword evidence="14" id="KW-1185">Reference proteome</keyword>
<name>A0ABN7S997_OIKDI</name>
<evidence type="ECO:0000256" key="5">
    <source>
        <dbReference type="ARBA" id="ARBA00022927"/>
    </source>
</evidence>
<feature type="domain" description="Conserved oligomeric Golgi complex subunit 3 C-terminal" evidence="12">
    <location>
        <begin position="274"/>
        <end position="602"/>
    </location>
</feature>
<evidence type="ECO:0000256" key="6">
    <source>
        <dbReference type="ARBA" id="ARBA00023034"/>
    </source>
</evidence>
<comment type="subcellular location">
    <subcellularLocation>
        <location evidence="1">Golgi apparatus membrane</location>
        <topology evidence="1">Peripheral membrane protein</topology>
    </subcellularLocation>
</comment>
<sequence length="1083" mass="122983">MSDAFEWWESNRAVVESIKAFSDCFDYLQEAASKKELPRNLPVQNKGQNETELPPMVPNSDEECLVNGMKKAGVSPIDDGMKLLDWFTEVENEMSHKVADPVSKAMLNNLESDKNFSAAILRSVDSALGSLNAVSSEYVSVRSKTCALHEACESLLLEQTRLTDSAEAIHEKLSYFQERDAIRAALKNPKLEVNSEAFLALLSRIDSCISYMSQNSQFKDAPTFLMQFNQCLTQALGQIKTHVMRSFETTTNQLLERKVSKTYSNSSLTDDAFTLYYGRFRTNAPKIKTLVALIESRSEGAPQYGQALADIYTCYCAQREQLIGPGVSSSFNDLRTGRDVCGLVRASCAFMLHVCQDEHQLFRHFFTLPSAALDEMLERLCQGLYDLLRPFIISIYHLETLAELCSILKLEMIDDHISGNPAELGAFEVIVKQMLEDVQERLVYRTNIYIKSDILGFNPSQGDLAYPEKLQMMEDIAKKLHTSKEEDNMVEISLDHPLERTKSMSSSPADLHGMWYPTVRRVLVCLSKLYRCIERGIFQGLSQEALSSCVESLTTASNQIKLSKSEIDGQLFLVKHLLILREQIAPFHADFSIRETRVDFEKTKSAANKLLQSDNISRIFNVNQQNSLLEFMLEGRPEVKEYFVDSKKHVDRQLKLACEDFISSRTAAMVGQLQDFLTRAEAVVELSRRDPHNTKVLKENGFARTESMQQLCSDTYALMKKKMTETQSSMRLYLANKDTETILFKPIRLNIQAVFSQLQLLLWEHYSTEDRAMINAPTPEQLRSFDHFSRKGEKVQKEGRKGELKQRLSDWLEDNDLDPDTYDFETPPDNEIPGLESVPDDNLQVSSEDNAALVDEHLQSPQKDPESNRSLDESSLKKNSITPSRKIRASPKKPSPSPAPASPGSGNLVICLDDSMEEEDSPEIDLTEEAEDEAELEELNKKIAEYEKKIHITKSARLQIEEQTEIIQKRRDELKNDETCKKLAADAAALIKNKLAIELATTRAGTVEARRILNVETKNKEVLRSKIMPSEIKLREALKMHERYSRELEEIEAQVDLDEEEEGDLVNNTMPSRNTHSKRFDGY</sequence>
<dbReference type="InterPro" id="IPR007265">
    <property type="entry name" value="COG_su3"/>
</dbReference>
<evidence type="ECO:0000313" key="13">
    <source>
        <dbReference type="EMBL" id="CAG5095516.1"/>
    </source>
</evidence>
<feature type="coiled-coil region" evidence="9">
    <location>
        <begin position="927"/>
        <end position="977"/>
    </location>
</feature>
<protein>
    <recommendedName>
        <fullName evidence="3">Conserved oligomeric Golgi complex subunit 3</fullName>
    </recommendedName>
    <alternativeName>
        <fullName evidence="8">Component of oligomeric Golgi complex 3</fullName>
    </alternativeName>
</protein>
<evidence type="ECO:0000313" key="14">
    <source>
        <dbReference type="Proteomes" id="UP001158576"/>
    </source>
</evidence>
<dbReference type="Proteomes" id="UP001158576">
    <property type="component" value="Chromosome XSR"/>
</dbReference>
<evidence type="ECO:0000256" key="9">
    <source>
        <dbReference type="SAM" id="Coils"/>
    </source>
</evidence>
<gene>
    <name evidence="13" type="ORF">OKIOD_LOCUS5779</name>
</gene>
<dbReference type="InterPro" id="IPR048685">
    <property type="entry name" value="COG3_C"/>
</dbReference>
<organism evidence="13 14">
    <name type="scientific">Oikopleura dioica</name>
    <name type="common">Tunicate</name>
    <dbReference type="NCBI Taxonomy" id="34765"/>
    <lineage>
        <taxon>Eukaryota</taxon>
        <taxon>Metazoa</taxon>
        <taxon>Chordata</taxon>
        <taxon>Tunicata</taxon>
        <taxon>Appendicularia</taxon>
        <taxon>Copelata</taxon>
        <taxon>Oikopleuridae</taxon>
        <taxon>Oikopleura</taxon>
    </lineage>
</organism>
<dbReference type="Pfam" id="PF04136">
    <property type="entry name" value="COG3_N"/>
    <property type="match status" value="1"/>
</dbReference>
<keyword evidence="5" id="KW-0653">Protein transport</keyword>
<accession>A0ABN7S997</accession>
<dbReference type="Pfam" id="PF20671">
    <property type="entry name" value="COG3_C"/>
    <property type="match status" value="1"/>
</dbReference>
<feature type="compositionally biased region" description="Basic and acidic residues" evidence="10">
    <location>
        <begin position="857"/>
        <end position="876"/>
    </location>
</feature>
<evidence type="ECO:0000256" key="1">
    <source>
        <dbReference type="ARBA" id="ARBA00004395"/>
    </source>
</evidence>
<evidence type="ECO:0000256" key="10">
    <source>
        <dbReference type="SAM" id="MobiDB-lite"/>
    </source>
</evidence>
<keyword evidence="9" id="KW-0175">Coiled coil</keyword>
<feature type="domain" description="Conserved oligomeric Golgi complex subunit 3 N-terminal" evidence="11">
    <location>
        <begin position="106"/>
        <end position="248"/>
    </location>
</feature>
<feature type="region of interest" description="Disordered" evidence="10">
    <location>
        <begin position="786"/>
        <end position="842"/>
    </location>
</feature>
<reference evidence="13 14" key="1">
    <citation type="submission" date="2021-04" db="EMBL/GenBank/DDBJ databases">
        <authorList>
            <person name="Bliznina A."/>
        </authorList>
    </citation>
    <scope>NUCLEOTIDE SEQUENCE [LARGE SCALE GENOMIC DNA]</scope>
</reference>
<keyword evidence="4" id="KW-0813">Transport</keyword>
<evidence type="ECO:0000256" key="8">
    <source>
        <dbReference type="ARBA" id="ARBA00031339"/>
    </source>
</evidence>
<evidence type="ECO:0000259" key="11">
    <source>
        <dbReference type="Pfam" id="PF04136"/>
    </source>
</evidence>
<evidence type="ECO:0000256" key="4">
    <source>
        <dbReference type="ARBA" id="ARBA00022448"/>
    </source>
</evidence>